<evidence type="ECO:0000256" key="10">
    <source>
        <dbReference type="ARBA" id="ARBA00022777"/>
    </source>
</evidence>
<evidence type="ECO:0000256" key="1">
    <source>
        <dbReference type="ARBA" id="ARBA00001946"/>
    </source>
</evidence>
<dbReference type="PANTHER" id="PTHR22972:SF7">
    <property type="entry name" value="SERINE_THREONINE-PROTEIN KINASE PINK1, MITOCHONDRIAL"/>
    <property type="match status" value="1"/>
</dbReference>
<keyword evidence="10" id="KW-0418">Kinase</keyword>
<dbReference type="InterPro" id="IPR000719">
    <property type="entry name" value="Prot_kinase_dom"/>
</dbReference>
<evidence type="ECO:0000313" key="21">
    <source>
        <dbReference type="Proteomes" id="UP001608902"/>
    </source>
</evidence>
<dbReference type="PROSITE" id="PS50011">
    <property type="entry name" value="PROTEIN_KINASE_DOM"/>
    <property type="match status" value="1"/>
</dbReference>
<comment type="caution">
    <text evidence="20">The sequence shown here is derived from an EMBL/GenBank/DDBJ whole genome shotgun (WGS) entry which is preliminary data.</text>
</comment>
<evidence type="ECO:0000256" key="6">
    <source>
        <dbReference type="ARBA" id="ARBA00022527"/>
    </source>
</evidence>
<dbReference type="GO" id="GO:0005743">
    <property type="term" value="C:mitochondrial inner membrane"/>
    <property type="evidence" value="ECO:0007669"/>
    <property type="project" value="UniProtKB-SubCell"/>
</dbReference>
<comment type="cofactor">
    <cofactor evidence="1">
        <name>Mg(2+)</name>
        <dbReference type="ChEBI" id="CHEBI:18420"/>
    </cofactor>
</comment>
<keyword evidence="12" id="KW-0472">Membrane</keyword>
<dbReference type="Proteomes" id="UP001608902">
    <property type="component" value="Unassembled WGS sequence"/>
</dbReference>
<evidence type="ECO:0000313" key="20">
    <source>
        <dbReference type="EMBL" id="MFH4976470.1"/>
    </source>
</evidence>
<evidence type="ECO:0000256" key="11">
    <source>
        <dbReference type="ARBA" id="ARBA00022787"/>
    </source>
</evidence>
<evidence type="ECO:0000256" key="12">
    <source>
        <dbReference type="ARBA" id="ARBA00022792"/>
    </source>
</evidence>
<evidence type="ECO:0000256" key="18">
    <source>
        <dbReference type="ARBA" id="ARBA00048679"/>
    </source>
</evidence>
<dbReference type="PROSITE" id="PS00108">
    <property type="entry name" value="PROTEIN_KINASE_ST"/>
    <property type="match status" value="1"/>
</dbReference>
<protein>
    <recommendedName>
        <fullName evidence="5">non-specific serine/threonine protein kinase</fullName>
        <ecNumber evidence="5">2.7.11.1</ecNumber>
    </recommendedName>
</protein>
<evidence type="ECO:0000256" key="15">
    <source>
        <dbReference type="ARBA" id="ARBA00022946"/>
    </source>
</evidence>
<dbReference type="InterPro" id="IPR008271">
    <property type="entry name" value="Ser/Thr_kinase_AS"/>
</dbReference>
<evidence type="ECO:0000259" key="19">
    <source>
        <dbReference type="PROSITE" id="PS50011"/>
    </source>
</evidence>
<name>A0ABD6EJM0_9BILA</name>
<keyword evidence="13" id="KW-0067">ATP-binding</keyword>
<sequence length="584" mass="67401">MSLRRFGTGIFRFTREIILRLRGVKIRMNILPALKQTIPNMHQFSSNVFVQFNSRQPSRVSFYRMIRLLMRSISTRGFIRPFSTLDHNRLRFYDRQPIGNRFRPLIGYHRQSAMDRIKDLFLSTPRYNSDLMVNTWPNSLTGYEIGSNIACGCYAAVYELRLRRFQHNSGHDAAPSVSESAVTKSVKDPFTEYPLALKLMFNYQFDAPERVLWQSMGTELIPLASACDVLRGHRANFIPLPRSHPNVVRMFNAFTDRMPILEDAQRLYPEAIPSVNFYELSFNEPKTLCIVMKRYRMTLREYVLTQKRNYWTCSVMFGQLLEAIVYLYDHTVCHRDMKSDNILLDFNSDDEVPHLVLSDFGCALSTGSWIVHYFDETVDIGGNVALRAPEIRCAKPGPLTYIDFGLADLWAAGTIGYEIFTRINPFYNQIKSYNYIESDLPALPKRIHCAIKAVIKRILKRNPAERPNPHVAANVLGISLFRFGEDIRQVLWQCGLEESILGQNTDVLRNAFSRTLRLLGKKLSKTLDDVAMLYAAETIIARSLEPKIISTAELQLRATFLSRLDKEHVWSALDYFYADDDCIN</sequence>
<keyword evidence="12" id="KW-0999">Mitochondrion inner membrane</keyword>
<dbReference type="EMBL" id="JBGFUD010001582">
    <property type="protein sequence ID" value="MFH4976470.1"/>
    <property type="molecule type" value="Genomic_DNA"/>
</dbReference>
<keyword evidence="21" id="KW-1185">Reference proteome</keyword>
<evidence type="ECO:0000256" key="16">
    <source>
        <dbReference type="ARBA" id="ARBA00023128"/>
    </source>
</evidence>
<evidence type="ECO:0000256" key="14">
    <source>
        <dbReference type="ARBA" id="ARBA00022842"/>
    </source>
</evidence>
<keyword evidence="7" id="KW-0808">Transferase</keyword>
<evidence type="ECO:0000256" key="13">
    <source>
        <dbReference type="ARBA" id="ARBA00022840"/>
    </source>
</evidence>
<evidence type="ECO:0000256" key="5">
    <source>
        <dbReference type="ARBA" id="ARBA00012513"/>
    </source>
</evidence>
<dbReference type="GO" id="GO:0004674">
    <property type="term" value="F:protein serine/threonine kinase activity"/>
    <property type="evidence" value="ECO:0007669"/>
    <property type="project" value="UniProtKB-KW"/>
</dbReference>
<keyword evidence="6" id="KW-0723">Serine/threonine-protein kinase</keyword>
<dbReference type="GO" id="GO:0005524">
    <property type="term" value="F:ATP binding"/>
    <property type="evidence" value="ECO:0007669"/>
    <property type="project" value="UniProtKB-KW"/>
</dbReference>
<dbReference type="GO" id="GO:0005829">
    <property type="term" value="C:cytosol"/>
    <property type="evidence" value="ECO:0007669"/>
    <property type="project" value="UniProtKB-SubCell"/>
</dbReference>
<evidence type="ECO:0000256" key="9">
    <source>
        <dbReference type="ARBA" id="ARBA00022741"/>
    </source>
</evidence>
<dbReference type="InterPro" id="IPR051511">
    <property type="entry name" value="MitoQC_Scaffold_Kinases"/>
</dbReference>
<comment type="catalytic activity">
    <reaction evidence="17">
        <text>L-threonyl-[protein] + ATP = O-phospho-L-threonyl-[protein] + ADP + H(+)</text>
        <dbReference type="Rhea" id="RHEA:46608"/>
        <dbReference type="Rhea" id="RHEA-COMP:11060"/>
        <dbReference type="Rhea" id="RHEA-COMP:11605"/>
        <dbReference type="ChEBI" id="CHEBI:15378"/>
        <dbReference type="ChEBI" id="CHEBI:30013"/>
        <dbReference type="ChEBI" id="CHEBI:30616"/>
        <dbReference type="ChEBI" id="CHEBI:61977"/>
        <dbReference type="ChEBI" id="CHEBI:456216"/>
        <dbReference type="EC" id="2.7.11.1"/>
    </reaction>
</comment>
<evidence type="ECO:0000256" key="3">
    <source>
        <dbReference type="ARBA" id="ARBA00004514"/>
    </source>
</evidence>
<comment type="subcellular location">
    <subcellularLocation>
        <location evidence="3">Cytoplasm</location>
        <location evidence="3">Cytosol</location>
    </subcellularLocation>
    <subcellularLocation>
        <location evidence="2">Mitochondrion inner membrane</location>
        <topology evidence="2">Single-pass membrane protein</topology>
    </subcellularLocation>
    <subcellularLocation>
        <location evidence="4">Mitochondrion outer membrane</location>
        <topology evidence="4">Single-pass membrane protein</topology>
    </subcellularLocation>
</comment>
<dbReference type="SUPFAM" id="SSF56112">
    <property type="entry name" value="Protein kinase-like (PK-like)"/>
    <property type="match status" value="1"/>
</dbReference>
<evidence type="ECO:0000256" key="17">
    <source>
        <dbReference type="ARBA" id="ARBA00047899"/>
    </source>
</evidence>
<dbReference type="AlphaFoldDB" id="A0ABD6EJM0"/>
<evidence type="ECO:0000256" key="7">
    <source>
        <dbReference type="ARBA" id="ARBA00022679"/>
    </source>
</evidence>
<keyword evidence="8" id="KW-0479">Metal-binding</keyword>
<keyword evidence="14" id="KW-0460">Magnesium</keyword>
<accession>A0ABD6EJM0</accession>
<dbReference type="GO" id="GO:0046872">
    <property type="term" value="F:metal ion binding"/>
    <property type="evidence" value="ECO:0007669"/>
    <property type="project" value="UniProtKB-KW"/>
</dbReference>
<keyword evidence="9" id="KW-0547">Nucleotide-binding</keyword>
<dbReference type="GO" id="GO:0005741">
    <property type="term" value="C:mitochondrial outer membrane"/>
    <property type="evidence" value="ECO:0007669"/>
    <property type="project" value="UniProtKB-SubCell"/>
</dbReference>
<evidence type="ECO:0000256" key="4">
    <source>
        <dbReference type="ARBA" id="ARBA00004572"/>
    </source>
</evidence>
<reference evidence="20 21" key="1">
    <citation type="submission" date="2024-08" db="EMBL/GenBank/DDBJ databases">
        <title>Gnathostoma spinigerum genome.</title>
        <authorList>
            <person name="Gonzalez-Bertolin B."/>
            <person name="Monzon S."/>
            <person name="Zaballos A."/>
            <person name="Jimenez P."/>
            <person name="Dekumyoy P."/>
            <person name="Varona S."/>
            <person name="Cuesta I."/>
            <person name="Sumanam S."/>
            <person name="Adisakwattana P."/>
            <person name="Gasser R.B."/>
            <person name="Hernandez-Gonzalez A."/>
            <person name="Young N.D."/>
            <person name="Perteguer M.J."/>
        </authorList>
    </citation>
    <scope>NUCLEOTIDE SEQUENCE [LARGE SCALE GENOMIC DNA]</scope>
    <source>
        <strain evidence="20">AL3</strain>
        <tissue evidence="20">Liver</tissue>
    </source>
</reference>
<dbReference type="EC" id="2.7.11.1" evidence="5"/>
<evidence type="ECO:0000256" key="2">
    <source>
        <dbReference type="ARBA" id="ARBA00004434"/>
    </source>
</evidence>
<keyword evidence="16" id="KW-0496">Mitochondrion</keyword>
<comment type="catalytic activity">
    <reaction evidence="18">
        <text>L-seryl-[protein] + ATP = O-phospho-L-seryl-[protein] + ADP + H(+)</text>
        <dbReference type="Rhea" id="RHEA:17989"/>
        <dbReference type="Rhea" id="RHEA-COMP:9863"/>
        <dbReference type="Rhea" id="RHEA-COMP:11604"/>
        <dbReference type="ChEBI" id="CHEBI:15378"/>
        <dbReference type="ChEBI" id="CHEBI:29999"/>
        <dbReference type="ChEBI" id="CHEBI:30616"/>
        <dbReference type="ChEBI" id="CHEBI:83421"/>
        <dbReference type="ChEBI" id="CHEBI:456216"/>
        <dbReference type="EC" id="2.7.11.1"/>
    </reaction>
</comment>
<dbReference type="Gene3D" id="1.10.510.10">
    <property type="entry name" value="Transferase(Phosphotransferase) domain 1"/>
    <property type="match status" value="1"/>
</dbReference>
<dbReference type="Pfam" id="PF00069">
    <property type="entry name" value="Pkinase"/>
    <property type="match status" value="1"/>
</dbReference>
<dbReference type="InterPro" id="IPR011009">
    <property type="entry name" value="Kinase-like_dom_sf"/>
</dbReference>
<evidence type="ECO:0000256" key="8">
    <source>
        <dbReference type="ARBA" id="ARBA00022723"/>
    </source>
</evidence>
<dbReference type="PANTHER" id="PTHR22972">
    <property type="entry name" value="SERINE/THREONINE PROTEIN KINASE"/>
    <property type="match status" value="1"/>
</dbReference>
<keyword evidence="11" id="KW-1000">Mitochondrion outer membrane</keyword>
<dbReference type="SMART" id="SM00220">
    <property type="entry name" value="S_TKc"/>
    <property type="match status" value="1"/>
</dbReference>
<feature type="domain" description="Protein kinase" evidence="19">
    <location>
        <begin position="143"/>
        <end position="481"/>
    </location>
</feature>
<proteinExistence type="predicted"/>
<organism evidence="20 21">
    <name type="scientific">Gnathostoma spinigerum</name>
    <dbReference type="NCBI Taxonomy" id="75299"/>
    <lineage>
        <taxon>Eukaryota</taxon>
        <taxon>Metazoa</taxon>
        <taxon>Ecdysozoa</taxon>
        <taxon>Nematoda</taxon>
        <taxon>Chromadorea</taxon>
        <taxon>Rhabditida</taxon>
        <taxon>Spirurina</taxon>
        <taxon>Gnathostomatomorpha</taxon>
        <taxon>Gnathostomatoidea</taxon>
        <taxon>Gnathostomatidae</taxon>
        <taxon>Gnathostoma</taxon>
    </lineage>
</organism>
<keyword evidence="15" id="KW-0809">Transit peptide</keyword>
<gene>
    <name evidence="20" type="ORF">AB6A40_003179</name>
</gene>